<feature type="signal peptide" evidence="1">
    <location>
        <begin position="1"/>
        <end position="21"/>
    </location>
</feature>
<dbReference type="Proteomes" id="UP000014480">
    <property type="component" value="Unassembled WGS sequence"/>
</dbReference>
<feature type="chain" id="PRO_5019799168" evidence="1">
    <location>
        <begin position="22"/>
        <end position="97"/>
    </location>
</feature>
<gene>
    <name evidence="2" type="ORF">Cob_v012818</name>
</gene>
<proteinExistence type="predicted"/>
<reference evidence="3" key="2">
    <citation type="journal article" date="2019" name="Mol. Plant Microbe Interact.">
        <title>Genome sequence resources for four phytopathogenic fungi from the Colletotrichum orbiculare species complex.</title>
        <authorList>
            <person name="Gan P."/>
            <person name="Tsushima A."/>
            <person name="Narusaka M."/>
            <person name="Narusaka Y."/>
            <person name="Takano Y."/>
            <person name="Kubo Y."/>
            <person name="Shirasu K."/>
        </authorList>
    </citation>
    <scope>GENOME REANNOTATION</scope>
    <source>
        <strain evidence="3">104-T / ATCC 96160 / CBS 514.97 / LARS 414 / MAFF 240422</strain>
    </source>
</reference>
<keyword evidence="1" id="KW-0732">Signal</keyword>
<evidence type="ECO:0000313" key="3">
    <source>
        <dbReference type="Proteomes" id="UP000014480"/>
    </source>
</evidence>
<sequence length="97" mass="10037">MRFSHGISACLVAFAATGTQAVGLPNGSHCKVPNDCRSGVCYPVWTADKDNNVIKATLCSGSGVVGDDCGVNGINHFTCNDGMISSRNDNIGKCARS</sequence>
<organism evidence="2 3">
    <name type="scientific">Colletotrichum orbiculare (strain 104-T / ATCC 96160 / CBS 514.97 / LARS 414 / MAFF 240422)</name>
    <name type="common">Cucumber anthracnose fungus</name>
    <name type="synonym">Colletotrichum lagenarium</name>
    <dbReference type="NCBI Taxonomy" id="1213857"/>
    <lineage>
        <taxon>Eukaryota</taxon>
        <taxon>Fungi</taxon>
        <taxon>Dikarya</taxon>
        <taxon>Ascomycota</taxon>
        <taxon>Pezizomycotina</taxon>
        <taxon>Sordariomycetes</taxon>
        <taxon>Hypocreomycetidae</taxon>
        <taxon>Glomerellales</taxon>
        <taxon>Glomerellaceae</taxon>
        <taxon>Colletotrichum</taxon>
        <taxon>Colletotrichum orbiculare species complex</taxon>
    </lineage>
</organism>
<keyword evidence="3" id="KW-1185">Reference proteome</keyword>
<evidence type="ECO:0000256" key="1">
    <source>
        <dbReference type="SAM" id="SignalP"/>
    </source>
</evidence>
<name>A0A484F855_COLOR</name>
<reference evidence="3" key="1">
    <citation type="journal article" date="2013" name="New Phytol.">
        <title>Comparative genomic and transcriptomic analyses reveal the hemibiotrophic stage shift of Colletotrichum fungi.</title>
        <authorList>
            <person name="Gan P."/>
            <person name="Ikeda K."/>
            <person name="Irieda H."/>
            <person name="Narusaka M."/>
            <person name="O'Connell R.J."/>
            <person name="Narusaka Y."/>
            <person name="Takano Y."/>
            <person name="Kubo Y."/>
            <person name="Shirasu K."/>
        </authorList>
    </citation>
    <scope>NUCLEOTIDE SEQUENCE [LARGE SCALE GENOMIC DNA]</scope>
    <source>
        <strain evidence="3">104-T / ATCC 96160 / CBS 514.97 / LARS 414 / MAFF 240422</strain>
    </source>
</reference>
<comment type="caution">
    <text evidence="2">The sequence shown here is derived from an EMBL/GenBank/DDBJ whole genome shotgun (WGS) entry which is preliminary data.</text>
</comment>
<accession>A0A484F855</accession>
<dbReference type="EMBL" id="AMCV02000052">
    <property type="protein sequence ID" value="TDZ14324.1"/>
    <property type="molecule type" value="Genomic_DNA"/>
</dbReference>
<protein>
    <submittedName>
        <fullName evidence="2">Uncharacterized protein</fullName>
    </submittedName>
</protein>
<dbReference type="AlphaFoldDB" id="A0A484F855"/>
<evidence type="ECO:0000313" key="2">
    <source>
        <dbReference type="EMBL" id="TDZ14324.1"/>
    </source>
</evidence>